<dbReference type="RefSeq" id="WP_213336136.1">
    <property type="nucleotide sequence ID" value="NZ_JAUSVK010000001.1"/>
</dbReference>
<evidence type="ECO:0000313" key="2">
    <source>
        <dbReference type="EMBL" id="MDQ0393461.1"/>
    </source>
</evidence>
<accession>A0ABU0FFS9</accession>
<dbReference type="Pfam" id="PF20084">
    <property type="entry name" value="TrbK"/>
    <property type="match status" value="1"/>
</dbReference>
<dbReference type="NCBIfam" id="TIGR04360">
    <property type="entry name" value="other_trbK"/>
    <property type="match status" value="1"/>
</dbReference>
<gene>
    <name evidence="2" type="ORF">J3R73_003253</name>
</gene>
<name>A0ABU0FFS9_9HYPH</name>
<keyword evidence="3" id="KW-1185">Reference proteome</keyword>
<reference evidence="2 3" key="1">
    <citation type="submission" date="2023-07" db="EMBL/GenBank/DDBJ databases">
        <title>Genomic Encyclopedia of Type Strains, Phase IV (KMG-IV): sequencing the most valuable type-strain genomes for metagenomic binning, comparative biology and taxonomic classification.</title>
        <authorList>
            <person name="Goeker M."/>
        </authorList>
    </citation>
    <scope>NUCLEOTIDE SEQUENCE [LARGE SCALE GENOMIC DNA]</scope>
    <source>
        <strain evidence="2 3">DSM 5896</strain>
    </source>
</reference>
<sequence>MDGKMLARIAAVVFVGTAVTATVIELTRKDAPPAYHGPGLAATTPSDPLRTELRRCQRIGEAGRSDPACLNAWAESRLRFLGQAANETPAPGAPSAPNVGATKEPTTEPSDGPNTVEAR</sequence>
<comment type="caution">
    <text evidence="2">The sequence shown here is derived from an EMBL/GenBank/DDBJ whole genome shotgun (WGS) entry which is preliminary data.</text>
</comment>
<evidence type="ECO:0000256" key="1">
    <source>
        <dbReference type="SAM" id="MobiDB-lite"/>
    </source>
</evidence>
<organism evidence="2 3">
    <name type="scientific">Labrys monachus</name>
    <dbReference type="NCBI Taxonomy" id="217067"/>
    <lineage>
        <taxon>Bacteria</taxon>
        <taxon>Pseudomonadati</taxon>
        <taxon>Pseudomonadota</taxon>
        <taxon>Alphaproteobacteria</taxon>
        <taxon>Hyphomicrobiales</taxon>
        <taxon>Xanthobacteraceae</taxon>
        <taxon>Labrys</taxon>
    </lineage>
</organism>
<dbReference type="InterPro" id="IPR027587">
    <property type="entry name" value="TrbK"/>
</dbReference>
<protein>
    <submittedName>
        <fullName evidence="2">Conjugative transfer region protein TrbK</fullName>
    </submittedName>
</protein>
<proteinExistence type="predicted"/>
<dbReference type="Proteomes" id="UP001237448">
    <property type="component" value="Unassembled WGS sequence"/>
</dbReference>
<evidence type="ECO:0000313" key="3">
    <source>
        <dbReference type="Proteomes" id="UP001237448"/>
    </source>
</evidence>
<dbReference type="EMBL" id="JAUSVK010000001">
    <property type="protein sequence ID" value="MDQ0393461.1"/>
    <property type="molecule type" value="Genomic_DNA"/>
</dbReference>
<feature type="region of interest" description="Disordered" evidence="1">
    <location>
        <begin position="83"/>
        <end position="119"/>
    </location>
</feature>